<proteinExistence type="predicted"/>
<dbReference type="PANTHER" id="PTHR15020:SF50">
    <property type="entry name" value="UPF0659 PROTEIN YMR090W"/>
    <property type="match status" value="1"/>
</dbReference>
<dbReference type="SUPFAM" id="SSF51735">
    <property type="entry name" value="NAD(P)-binding Rossmann-fold domains"/>
    <property type="match status" value="1"/>
</dbReference>
<dbReference type="Pfam" id="PF13460">
    <property type="entry name" value="NAD_binding_10"/>
    <property type="match status" value="1"/>
</dbReference>
<dbReference type="Gene3D" id="3.40.50.720">
    <property type="entry name" value="NAD(P)-binding Rossmann-like Domain"/>
    <property type="match status" value="1"/>
</dbReference>
<protein>
    <submittedName>
        <fullName evidence="2">NAD(P)H-binding protein</fullName>
    </submittedName>
</protein>
<dbReference type="EMBL" id="JBHSLD010000004">
    <property type="protein sequence ID" value="MFC5379790.1"/>
    <property type="molecule type" value="Genomic_DNA"/>
</dbReference>
<feature type="domain" description="NAD(P)-binding" evidence="1">
    <location>
        <begin position="7"/>
        <end position="195"/>
    </location>
</feature>
<evidence type="ECO:0000313" key="3">
    <source>
        <dbReference type="Proteomes" id="UP001596122"/>
    </source>
</evidence>
<evidence type="ECO:0000313" key="2">
    <source>
        <dbReference type="EMBL" id="MFC5379790.1"/>
    </source>
</evidence>
<dbReference type="RefSeq" id="WP_340269015.1">
    <property type="nucleotide sequence ID" value="NZ_JBBEOG010000003.1"/>
</dbReference>
<organism evidence="2 3">
    <name type="scientific">Aquipuribacter nitratireducens</name>
    <dbReference type="NCBI Taxonomy" id="650104"/>
    <lineage>
        <taxon>Bacteria</taxon>
        <taxon>Bacillati</taxon>
        <taxon>Actinomycetota</taxon>
        <taxon>Actinomycetes</taxon>
        <taxon>Micrococcales</taxon>
        <taxon>Intrasporangiaceae</taxon>
        <taxon>Aquipuribacter</taxon>
    </lineage>
</organism>
<dbReference type="InterPro" id="IPR016040">
    <property type="entry name" value="NAD(P)-bd_dom"/>
</dbReference>
<sequence length="229" mass="22608">MRVLVAGAHGKIARLLTRHLSADGHEVVGLVRDPGQVPDLESDGARGVVVDLERAGADDVAAVAQGCDAVVFAAGAGPGSGAARKDTVDRGAAVLLADGAEAAGVRPYVLVSSTGVGAMQDGALPDDVGDVFLAYLQAKAAAEDDVLARPGLAAVAVRPGSLTDEAATGRLHLTTGDVDGSVPRADVAALCAALLGRLVDGEVVAPAVVGVVAGDDDLGTALEGILSRT</sequence>
<evidence type="ECO:0000259" key="1">
    <source>
        <dbReference type="Pfam" id="PF13460"/>
    </source>
</evidence>
<dbReference type="Proteomes" id="UP001596122">
    <property type="component" value="Unassembled WGS sequence"/>
</dbReference>
<gene>
    <name evidence="2" type="ORF">ACFPJ6_03195</name>
</gene>
<accession>A0ABW0GIU6</accession>
<reference evidence="3" key="1">
    <citation type="journal article" date="2019" name="Int. J. Syst. Evol. Microbiol.">
        <title>The Global Catalogue of Microorganisms (GCM) 10K type strain sequencing project: providing services to taxonomists for standard genome sequencing and annotation.</title>
        <authorList>
            <consortium name="The Broad Institute Genomics Platform"/>
            <consortium name="The Broad Institute Genome Sequencing Center for Infectious Disease"/>
            <person name="Wu L."/>
            <person name="Ma J."/>
        </authorList>
    </citation>
    <scope>NUCLEOTIDE SEQUENCE [LARGE SCALE GENOMIC DNA]</scope>
    <source>
        <strain evidence="3">CCUG 43114</strain>
    </source>
</reference>
<comment type="caution">
    <text evidence="2">The sequence shown here is derived from an EMBL/GenBank/DDBJ whole genome shotgun (WGS) entry which is preliminary data.</text>
</comment>
<dbReference type="InterPro" id="IPR036291">
    <property type="entry name" value="NAD(P)-bd_dom_sf"/>
</dbReference>
<dbReference type="PANTHER" id="PTHR15020">
    <property type="entry name" value="FLAVIN REDUCTASE-RELATED"/>
    <property type="match status" value="1"/>
</dbReference>
<name>A0ABW0GIU6_9MICO</name>
<keyword evidence="3" id="KW-1185">Reference proteome</keyword>